<accession>A0AAD2K6Y4</accession>
<dbReference type="EMBL" id="CAVNYO010000450">
    <property type="protein sequence ID" value="CAK5282264.1"/>
    <property type="molecule type" value="Genomic_DNA"/>
</dbReference>
<organism evidence="3 4">
    <name type="scientific">Mycena citricolor</name>
    <dbReference type="NCBI Taxonomy" id="2018698"/>
    <lineage>
        <taxon>Eukaryota</taxon>
        <taxon>Fungi</taxon>
        <taxon>Dikarya</taxon>
        <taxon>Basidiomycota</taxon>
        <taxon>Agaricomycotina</taxon>
        <taxon>Agaricomycetes</taxon>
        <taxon>Agaricomycetidae</taxon>
        <taxon>Agaricales</taxon>
        <taxon>Marasmiineae</taxon>
        <taxon>Mycenaceae</taxon>
        <taxon>Mycena</taxon>
    </lineage>
</organism>
<sequence>MFLSQQPTPMLLAPASDTSCSDHSDPPGSRGSSPPLYRRLRSNTNGAERERKRSTAEMFSYMTEPTPQQPRPIIIVSAKEAVKRIRRTTSMGEVPWGRYSRGGEYQMPSEEEDIDDILDDDESFEAGQLEDDGEAVSEGEENLSAIVPLSVDSPPGQNHYSGPFDVSAAQPLRAPTPPVVPDAHTFLLHPRKIPGKTVTRTEVTWYGEWNCDSMEEVITRLRALKA</sequence>
<keyword evidence="4" id="KW-1185">Reference proteome</keyword>
<name>A0AAD2K6Y4_9AGAR</name>
<evidence type="ECO:0000313" key="4">
    <source>
        <dbReference type="Proteomes" id="UP001295794"/>
    </source>
</evidence>
<evidence type="ECO:0000256" key="1">
    <source>
        <dbReference type="SAM" id="MobiDB-lite"/>
    </source>
</evidence>
<proteinExistence type="predicted"/>
<comment type="caution">
    <text evidence="3">The sequence shown here is derived from an EMBL/GenBank/DDBJ whole genome shotgun (WGS) entry which is preliminary data.</text>
</comment>
<feature type="compositionally biased region" description="Low complexity" evidence="1">
    <location>
        <begin position="26"/>
        <end position="37"/>
    </location>
</feature>
<evidence type="ECO:0000313" key="2">
    <source>
        <dbReference type="EMBL" id="CAK5282264.1"/>
    </source>
</evidence>
<gene>
    <name evidence="2" type="ORF">MYCIT1_LOCUS33875</name>
    <name evidence="3" type="ORF">MYCIT1_LOCUS33906</name>
</gene>
<dbReference type="Proteomes" id="UP001295794">
    <property type="component" value="Unassembled WGS sequence"/>
</dbReference>
<reference evidence="3" key="1">
    <citation type="submission" date="2023-11" db="EMBL/GenBank/DDBJ databases">
        <authorList>
            <person name="De Vega J J."/>
            <person name="De Vega J J."/>
        </authorList>
    </citation>
    <scope>NUCLEOTIDE SEQUENCE</scope>
</reference>
<evidence type="ECO:0000313" key="3">
    <source>
        <dbReference type="EMBL" id="CAK5282280.1"/>
    </source>
</evidence>
<feature type="region of interest" description="Disordered" evidence="1">
    <location>
        <begin position="1"/>
        <end position="72"/>
    </location>
</feature>
<dbReference type="AlphaFoldDB" id="A0AAD2K6Y4"/>
<protein>
    <submittedName>
        <fullName evidence="3">Uncharacterized protein</fullName>
    </submittedName>
</protein>
<dbReference type="EMBL" id="CAVNYO010000451">
    <property type="protein sequence ID" value="CAK5282280.1"/>
    <property type="molecule type" value="Genomic_DNA"/>
</dbReference>